<reference evidence="1 2" key="1">
    <citation type="journal article" date="2014" name="Genome Biol. Evol.">
        <title>The genome of the myxosporean Thelohanellus kitauei shows adaptations to nutrient acquisition within its fish host.</title>
        <authorList>
            <person name="Yang Y."/>
            <person name="Xiong J."/>
            <person name="Zhou Z."/>
            <person name="Huo F."/>
            <person name="Miao W."/>
            <person name="Ran C."/>
            <person name="Liu Y."/>
            <person name="Zhang J."/>
            <person name="Feng J."/>
            <person name="Wang M."/>
            <person name="Wang M."/>
            <person name="Wang L."/>
            <person name="Yao B."/>
        </authorList>
    </citation>
    <scope>NUCLEOTIDE SEQUENCE [LARGE SCALE GENOMIC DNA]</scope>
    <source>
        <strain evidence="1">Wuqing</strain>
    </source>
</reference>
<dbReference type="AlphaFoldDB" id="A0A0C2JQZ1"/>
<name>A0A0C2JQZ1_THEKT</name>
<evidence type="ECO:0000313" key="1">
    <source>
        <dbReference type="EMBL" id="KII71818.1"/>
    </source>
</evidence>
<comment type="caution">
    <text evidence="1">The sequence shown here is derived from an EMBL/GenBank/DDBJ whole genome shotgun (WGS) entry which is preliminary data.</text>
</comment>
<organism evidence="1 2">
    <name type="scientific">Thelohanellus kitauei</name>
    <name type="common">Myxosporean</name>
    <dbReference type="NCBI Taxonomy" id="669202"/>
    <lineage>
        <taxon>Eukaryota</taxon>
        <taxon>Metazoa</taxon>
        <taxon>Cnidaria</taxon>
        <taxon>Myxozoa</taxon>
        <taxon>Myxosporea</taxon>
        <taxon>Bivalvulida</taxon>
        <taxon>Platysporina</taxon>
        <taxon>Myxobolidae</taxon>
        <taxon>Thelohanellus</taxon>
    </lineage>
</organism>
<evidence type="ECO:0000313" key="2">
    <source>
        <dbReference type="Proteomes" id="UP000031668"/>
    </source>
</evidence>
<dbReference type="OrthoDB" id="10029846at2759"/>
<dbReference type="Proteomes" id="UP000031668">
    <property type="component" value="Unassembled WGS sequence"/>
</dbReference>
<dbReference type="EMBL" id="JWZT01001610">
    <property type="protein sequence ID" value="KII71818.1"/>
    <property type="molecule type" value="Genomic_DNA"/>
</dbReference>
<keyword evidence="2" id="KW-1185">Reference proteome</keyword>
<proteinExistence type="predicted"/>
<gene>
    <name evidence="1" type="ORF">RF11_01362</name>
</gene>
<protein>
    <submittedName>
        <fullName evidence="1">Uncharacterized protein</fullName>
    </submittedName>
</protein>
<accession>A0A0C2JQZ1</accession>
<sequence length="158" mass="18969">MIDGRHDIACDFEKELLNAIRCNFPESIIRGCYFDFRQALDRMMKKYKISNDERAICNNQLEFLTLVSERHILPCINYIREKINLTDSNWNEFWNQKSMKERKHICLERYNRRINEQLAKPHHNIQQFIDVLKEEKSYAASLCRNFRSGALKRELVPA</sequence>